<dbReference type="NCBIfam" id="NF010229">
    <property type="entry name" value="PRK13682.1-4"/>
    <property type="match status" value="1"/>
</dbReference>
<dbReference type="Pfam" id="PF07043">
    <property type="entry name" value="DUF1328"/>
    <property type="match status" value="1"/>
</dbReference>
<evidence type="ECO:0000313" key="6">
    <source>
        <dbReference type="EMBL" id="SFD66470.1"/>
    </source>
</evidence>
<sequence length="58" mass="6064">MLRWAVVFFIISIIAAIFGFGGVANAASDIAQVLFFIFIVIFAVMLVAGLVAGKSISG</sequence>
<name>A0A1I1UEU1_9BACT</name>
<organism evidence="6 7">
    <name type="scientific">Nannocystis exedens</name>
    <dbReference type="NCBI Taxonomy" id="54"/>
    <lineage>
        <taxon>Bacteria</taxon>
        <taxon>Pseudomonadati</taxon>
        <taxon>Myxococcota</taxon>
        <taxon>Polyangia</taxon>
        <taxon>Nannocystales</taxon>
        <taxon>Nannocystaceae</taxon>
        <taxon>Nannocystis</taxon>
    </lineage>
</organism>
<accession>A0A1I1UEU1</accession>
<dbReference type="RefSeq" id="WP_096329508.1">
    <property type="nucleotide sequence ID" value="NZ_FOMX01000003.1"/>
</dbReference>
<evidence type="ECO:0000313" key="7">
    <source>
        <dbReference type="Proteomes" id="UP000199400"/>
    </source>
</evidence>
<feature type="transmembrane region" description="Helical" evidence="5">
    <location>
        <begin position="33"/>
        <end position="53"/>
    </location>
</feature>
<keyword evidence="3 5" id="KW-1133">Transmembrane helix</keyword>
<dbReference type="Proteomes" id="UP000199400">
    <property type="component" value="Unassembled WGS sequence"/>
</dbReference>
<keyword evidence="2 5" id="KW-0812">Transmembrane</keyword>
<dbReference type="HAMAP" id="MF_01361">
    <property type="entry name" value="UPF0391"/>
    <property type="match status" value="1"/>
</dbReference>
<reference evidence="7" key="1">
    <citation type="submission" date="2016-10" db="EMBL/GenBank/DDBJ databases">
        <authorList>
            <person name="Varghese N."/>
            <person name="Submissions S."/>
        </authorList>
    </citation>
    <scope>NUCLEOTIDE SEQUENCE [LARGE SCALE GENOMIC DNA]</scope>
    <source>
        <strain evidence="7">ATCC 25963</strain>
    </source>
</reference>
<keyword evidence="4 5" id="KW-0472">Membrane</keyword>
<proteinExistence type="inferred from homology"/>
<feature type="transmembrane region" description="Helical" evidence="5">
    <location>
        <begin position="7"/>
        <end position="27"/>
    </location>
</feature>
<dbReference type="STRING" id="54.SAMN02745121_01017"/>
<dbReference type="InterPro" id="IPR009760">
    <property type="entry name" value="DUF1328"/>
</dbReference>
<dbReference type="EMBL" id="FOMX01000003">
    <property type="protein sequence ID" value="SFD66470.1"/>
    <property type="molecule type" value="Genomic_DNA"/>
</dbReference>
<evidence type="ECO:0000256" key="3">
    <source>
        <dbReference type="ARBA" id="ARBA00022989"/>
    </source>
</evidence>
<evidence type="ECO:0000256" key="2">
    <source>
        <dbReference type="ARBA" id="ARBA00022692"/>
    </source>
</evidence>
<keyword evidence="7" id="KW-1185">Reference proteome</keyword>
<evidence type="ECO:0000256" key="5">
    <source>
        <dbReference type="SAM" id="Phobius"/>
    </source>
</evidence>
<evidence type="ECO:0000256" key="4">
    <source>
        <dbReference type="ARBA" id="ARBA00023136"/>
    </source>
</evidence>
<dbReference type="GO" id="GO:0005886">
    <property type="term" value="C:plasma membrane"/>
    <property type="evidence" value="ECO:0007669"/>
    <property type="project" value="InterPro"/>
</dbReference>
<protein>
    <submittedName>
        <fullName evidence="6">Uncharacterized protein</fullName>
    </submittedName>
</protein>
<evidence type="ECO:0000256" key="1">
    <source>
        <dbReference type="ARBA" id="ARBA00022475"/>
    </source>
</evidence>
<dbReference type="NCBIfam" id="NF010226">
    <property type="entry name" value="PRK13682.1-1"/>
    <property type="match status" value="1"/>
</dbReference>
<dbReference type="AlphaFoldDB" id="A0A1I1UEU1"/>
<keyword evidence="1" id="KW-1003">Cell membrane</keyword>
<gene>
    <name evidence="6" type="ORF">SAMN02745121_01017</name>
</gene>
<dbReference type="PIRSF" id="PIRSF036466">
    <property type="entry name" value="UCP036466"/>
    <property type="match status" value="1"/>
</dbReference>